<keyword evidence="2" id="KW-1185">Reference proteome</keyword>
<name>A0ACB7J8C2_PLECO</name>
<comment type="caution">
    <text evidence="1">The sequence shown here is derived from an EMBL/GenBank/DDBJ whole genome shotgun (WGS) entry which is preliminary data.</text>
</comment>
<accession>A0ACB7J8C2</accession>
<protein>
    <submittedName>
        <fullName evidence="1">Uncharacterized protein</fullName>
    </submittedName>
</protein>
<gene>
    <name evidence="1" type="ORF">CCMSSC00406_0003498</name>
</gene>
<organism evidence="1 2">
    <name type="scientific">Pleurotus cornucopiae</name>
    <name type="common">Cornucopia mushroom</name>
    <dbReference type="NCBI Taxonomy" id="5321"/>
    <lineage>
        <taxon>Eukaryota</taxon>
        <taxon>Fungi</taxon>
        <taxon>Dikarya</taxon>
        <taxon>Basidiomycota</taxon>
        <taxon>Agaricomycotina</taxon>
        <taxon>Agaricomycetes</taxon>
        <taxon>Agaricomycetidae</taxon>
        <taxon>Agaricales</taxon>
        <taxon>Pleurotineae</taxon>
        <taxon>Pleurotaceae</taxon>
        <taxon>Pleurotus</taxon>
    </lineage>
</organism>
<evidence type="ECO:0000313" key="1">
    <source>
        <dbReference type="EMBL" id="KAG9226829.1"/>
    </source>
</evidence>
<reference evidence="1 2" key="1">
    <citation type="journal article" date="2021" name="Appl. Environ. Microbiol.">
        <title>Genetic linkage and physical mapping for an oyster mushroom Pleurotus cornucopiae and QTL analysis for the trait cap color.</title>
        <authorList>
            <person name="Zhang Y."/>
            <person name="Gao W."/>
            <person name="Sonnenberg A."/>
            <person name="Chen Q."/>
            <person name="Zhang J."/>
            <person name="Huang C."/>
        </authorList>
    </citation>
    <scope>NUCLEOTIDE SEQUENCE [LARGE SCALE GENOMIC DNA]</scope>
    <source>
        <strain evidence="1">CCMSSC00406</strain>
    </source>
</reference>
<proteinExistence type="predicted"/>
<dbReference type="Proteomes" id="UP000824881">
    <property type="component" value="Unassembled WGS sequence"/>
</dbReference>
<evidence type="ECO:0000313" key="2">
    <source>
        <dbReference type="Proteomes" id="UP000824881"/>
    </source>
</evidence>
<dbReference type="EMBL" id="WQMT02000002">
    <property type="protein sequence ID" value="KAG9226829.1"/>
    <property type="molecule type" value="Genomic_DNA"/>
</dbReference>
<sequence length="575" mass="61780">MMSFLKVLHLVACLAALSRVQVDGRQCRCLYGQSCWPSDAHVALLESQISHPLVYPVPPASACYTEGPSSSNCSDFLANTFDGRWRSDQAGSMQSVNWETHIFGNGTIDACYSNTALGFPCEQGSISNIGVDVRSIEDIQAAVKFASSHNLRLVVKNTGHDYLGRSTARGSFLIWTHRLKNITYHETFVPVGAGPSTIHSNAITLGAGVQWYEAYDAVEAHGRILVGGLSARVSVGAAGGWISGGGHSALSPSHGLGVDNALQFTIVVADGRHITTNAHSHPDLFWALRGGGGGTFGVVTSVTYQTHPSIPLVGAFFSGNFTSPEAAKGVITEFVRIQPSLAEAGWGGYSFFDNSSLNAFYIALNTSWEAANVTWLPFFDFARNASTDSPGPQKLTVPFDSFFSWYQALFSGDQQVGANVYLGSRLIPTDLVQSDHEKVVKALLATDGVTSWHAIAGGEVSRSNPSSAGINPAWRKAISHVVVFEGWGEGAPVAVIDAAKQRLTSKVNKLEALVPGAGAYFNEAFPFEANPQRTFFGPHYTRLRLIKLQYDPKGLFVVANGVGSEDWDPSLNCRR</sequence>